<feature type="region of interest" description="Disordered" evidence="1">
    <location>
        <begin position="1"/>
        <end position="29"/>
    </location>
</feature>
<organism evidence="2 3">
    <name type="scientific">Brevibacterium samyangense</name>
    <dbReference type="NCBI Taxonomy" id="366888"/>
    <lineage>
        <taxon>Bacteria</taxon>
        <taxon>Bacillati</taxon>
        <taxon>Actinomycetota</taxon>
        <taxon>Actinomycetes</taxon>
        <taxon>Micrococcales</taxon>
        <taxon>Brevibacteriaceae</taxon>
        <taxon>Brevibacterium</taxon>
    </lineage>
</organism>
<evidence type="ECO:0000313" key="2">
    <source>
        <dbReference type="EMBL" id="GAA2011524.1"/>
    </source>
</evidence>
<evidence type="ECO:0000313" key="3">
    <source>
        <dbReference type="Proteomes" id="UP001500755"/>
    </source>
</evidence>
<gene>
    <name evidence="2" type="ORF">GCM10009755_23630</name>
</gene>
<protein>
    <recommendedName>
        <fullName evidence="4">DUF4145 domain-containing protein</fullName>
    </recommendedName>
</protein>
<comment type="caution">
    <text evidence="2">The sequence shown here is derived from an EMBL/GenBank/DDBJ whole genome shotgun (WGS) entry which is preliminary data.</text>
</comment>
<feature type="compositionally biased region" description="Basic and acidic residues" evidence="1">
    <location>
        <begin position="13"/>
        <end position="29"/>
    </location>
</feature>
<keyword evidence="3" id="KW-1185">Reference proteome</keyword>
<proteinExistence type="predicted"/>
<reference evidence="2 3" key="1">
    <citation type="journal article" date="2019" name="Int. J. Syst. Evol. Microbiol.">
        <title>The Global Catalogue of Microorganisms (GCM) 10K type strain sequencing project: providing services to taxonomists for standard genome sequencing and annotation.</title>
        <authorList>
            <consortium name="The Broad Institute Genomics Platform"/>
            <consortium name="The Broad Institute Genome Sequencing Center for Infectious Disease"/>
            <person name="Wu L."/>
            <person name="Ma J."/>
        </authorList>
    </citation>
    <scope>NUCLEOTIDE SEQUENCE [LARGE SCALE GENOMIC DNA]</scope>
    <source>
        <strain evidence="2 3">JCM 14546</strain>
    </source>
</reference>
<dbReference type="Proteomes" id="UP001500755">
    <property type="component" value="Unassembled WGS sequence"/>
</dbReference>
<accession>A0ABN2TJV7</accession>
<dbReference type="EMBL" id="BAAANO010000022">
    <property type="protein sequence ID" value="GAA2011524.1"/>
    <property type="molecule type" value="Genomic_DNA"/>
</dbReference>
<evidence type="ECO:0008006" key="4">
    <source>
        <dbReference type="Google" id="ProtNLM"/>
    </source>
</evidence>
<evidence type="ECO:0000256" key="1">
    <source>
        <dbReference type="SAM" id="MobiDB-lite"/>
    </source>
</evidence>
<name>A0ABN2TJV7_9MICO</name>
<feature type="region of interest" description="Disordered" evidence="1">
    <location>
        <begin position="287"/>
        <end position="313"/>
    </location>
</feature>
<sequence>MGSAARPPSSRAVKVEIGRQRGDGDDSRRFTPAAITFDTRAHTLTTEIKDDWEEQIQKQWRTNQSHVKEAIIYQFGIEDFEQKIRDFTDLGVAPWSVVALHNFYLAQVRNAFVSGSYYSALLGACGLGERILNQLVLTLRDDYSSHPATKHVAGKKSLDDWQKCVRTLKEWGVLDEETARDYLRLMRMRHAAVHYRSDLDSGDARDAALAAVVLLCELVQRIFSPHGRDENYFPGPIGRSYVRRDAEAIPFVKHFILPACVLVSPVYRFVASASEPGGFAVYDDPEYGRSSPSLSDDQFAEPSRASPQVQYPF</sequence>